<accession>A0AB38XS44</accession>
<gene>
    <name evidence="9" type="ORF">PIG85_04860</name>
</gene>
<dbReference type="EMBL" id="CP116394">
    <property type="protein sequence ID" value="WCE46979.1"/>
    <property type="molecule type" value="Genomic_DNA"/>
</dbReference>
<proteinExistence type="predicted"/>
<keyword evidence="5" id="KW-0573">Peptidoglycan synthesis</keyword>
<dbReference type="GO" id="GO:0009252">
    <property type="term" value="P:peptidoglycan biosynthetic process"/>
    <property type="evidence" value="ECO:0007669"/>
    <property type="project" value="UniProtKB-KW"/>
</dbReference>
<keyword evidence="6 8" id="KW-1133">Transmembrane helix</keyword>
<sequence length="548" mass="56097">MGFKHSLPQLLGAVGLISGLTLVARVFGFIRWFAQFAWVGQGETANAYASANQIPNIIYEVAAGGALAGITIPLLAAPLAKAMKADIDRIASSLLTACLVLLIPIGALIALGAPAIATLLPAPVGSNAHAQQQLLTLFLRVFAVQIPLYGISVVLTGVLQAHKKFFWPAFAPLLSSLVVIATYALYGANQGAADSASQVGTQAINILAWGTTAGVAALSLPLFIPVAKLGVRLRPRLALSHAEVHRAFALGSAGVGALLAQQFAALSVLSLARAYGDVGTVAIYQYTQAVYMLPYAVLAVPVATAVFPDLARAAARPHREGFASATRKSTSTVCAIAVVGTGLLVAGAKPVARIFEILKPVPGMSPSLVALAPGIVGFALIFHLSRVFYAIDRGKIAVSATAAGWVIAALGSWGFCALLAPDGADGPMTLLALSLGSSVGMSVAGGGLLYGLRQIGLASEAKQSLLVLGKCGVVVAAGSWLAWLLQVPILRVLPGISGTLVAGIVGLAVIAVAAVPAVRVVKRGMRNEDLAANGQSRRRGTGARKTDC</sequence>
<evidence type="ECO:0000256" key="8">
    <source>
        <dbReference type="SAM" id="Phobius"/>
    </source>
</evidence>
<name>A0AB38XS44_9ACTO</name>
<feature type="transmembrane region" description="Helical" evidence="8">
    <location>
        <begin position="57"/>
        <end position="80"/>
    </location>
</feature>
<feature type="transmembrane region" description="Helical" evidence="8">
    <location>
        <begin position="12"/>
        <end position="34"/>
    </location>
</feature>
<dbReference type="InterPro" id="IPR004268">
    <property type="entry name" value="MurJ"/>
</dbReference>
<evidence type="ECO:0000256" key="5">
    <source>
        <dbReference type="ARBA" id="ARBA00022984"/>
    </source>
</evidence>
<dbReference type="RefSeq" id="WP_271694818.1">
    <property type="nucleotide sequence ID" value="NZ_CP116394.1"/>
</dbReference>
<evidence type="ECO:0000256" key="6">
    <source>
        <dbReference type="ARBA" id="ARBA00022989"/>
    </source>
</evidence>
<dbReference type="GO" id="GO:0005886">
    <property type="term" value="C:plasma membrane"/>
    <property type="evidence" value="ECO:0007669"/>
    <property type="project" value="UniProtKB-SubCell"/>
</dbReference>
<protein>
    <submittedName>
        <fullName evidence="9">Lipid II flippase MurJ</fullName>
    </submittedName>
</protein>
<evidence type="ECO:0000256" key="1">
    <source>
        <dbReference type="ARBA" id="ARBA00004651"/>
    </source>
</evidence>
<feature type="transmembrane region" description="Helical" evidence="8">
    <location>
        <begin position="165"/>
        <end position="186"/>
    </location>
</feature>
<feature type="transmembrane region" description="Helical" evidence="8">
    <location>
        <begin position="92"/>
        <end position="117"/>
    </location>
</feature>
<dbReference type="GO" id="GO:0015648">
    <property type="term" value="F:lipid-linked peptidoglycan transporter activity"/>
    <property type="evidence" value="ECO:0007669"/>
    <property type="project" value="TreeGrafter"/>
</dbReference>
<evidence type="ECO:0000313" key="10">
    <source>
        <dbReference type="Proteomes" id="UP001211044"/>
    </source>
</evidence>
<feature type="transmembrane region" description="Helical" evidence="8">
    <location>
        <begin position="292"/>
        <end position="311"/>
    </location>
</feature>
<dbReference type="GO" id="GO:0008360">
    <property type="term" value="P:regulation of cell shape"/>
    <property type="evidence" value="ECO:0007669"/>
    <property type="project" value="UniProtKB-KW"/>
</dbReference>
<feature type="transmembrane region" description="Helical" evidence="8">
    <location>
        <begin position="464"/>
        <end position="483"/>
    </location>
</feature>
<dbReference type="AlphaFoldDB" id="A0AB38XS44"/>
<dbReference type="InterPro" id="IPR051050">
    <property type="entry name" value="Lipid_II_flippase_MurJ/MviN"/>
</dbReference>
<dbReference type="PANTHER" id="PTHR47019">
    <property type="entry name" value="LIPID II FLIPPASE MURJ"/>
    <property type="match status" value="1"/>
</dbReference>
<feature type="transmembrane region" description="Helical" evidence="8">
    <location>
        <begin position="495"/>
        <end position="518"/>
    </location>
</feature>
<reference evidence="9" key="1">
    <citation type="submission" date="2023-01" db="EMBL/GenBank/DDBJ databases">
        <title>Comparative Genomic Analysis of the Clinically-Derived Winkia Strain NY0527 Provides Evidence into the Taxonomic Reassignment of Winkia neuii and Characterizes Their Virulence Traits.</title>
        <authorList>
            <person name="Cai X."/>
            <person name="Peng Y."/>
            <person name="Li M."/>
            <person name="Qiu Y."/>
            <person name="Wang Y."/>
            <person name="Xu L."/>
            <person name="Hou Q."/>
        </authorList>
    </citation>
    <scope>NUCLEOTIDE SEQUENCE</scope>
    <source>
        <strain evidence="9">NY0527</strain>
    </source>
</reference>
<evidence type="ECO:0000256" key="7">
    <source>
        <dbReference type="ARBA" id="ARBA00023136"/>
    </source>
</evidence>
<evidence type="ECO:0000313" key="9">
    <source>
        <dbReference type="EMBL" id="WCE46979.1"/>
    </source>
</evidence>
<dbReference type="GO" id="GO:0034204">
    <property type="term" value="P:lipid translocation"/>
    <property type="evidence" value="ECO:0007669"/>
    <property type="project" value="TreeGrafter"/>
</dbReference>
<feature type="transmembrane region" description="Helical" evidence="8">
    <location>
        <begin position="364"/>
        <end position="384"/>
    </location>
</feature>
<feature type="transmembrane region" description="Helical" evidence="8">
    <location>
        <begin position="206"/>
        <end position="227"/>
    </location>
</feature>
<keyword evidence="2" id="KW-1003">Cell membrane</keyword>
<keyword evidence="4" id="KW-0133">Cell shape</keyword>
<evidence type="ECO:0000256" key="2">
    <source>
        <dbReference type="ARBA" id="ARBA00022475"/>
    </source>
</evidence>
<comment type="subcellular location">
    <subcellularLocation>
        <location evidence="1">Cell membrane</location>
        <topology evidence="1">Multi-pass membrane protein</topology>
    </subcellularLocation>
</comment>
<feature type="transmembrane region" description="Helical" evidence="8">
    <location>
        <begin position="332"/>
        <end position="352"/>
    </location>
</feature>
<feature type="transmembrane region" description="Helical" evidence="8">
    <location>
        <begin position="248"/>
        <end position="272"/>
    </location>
</feature>
<dbReference type="Pfam" id="PF03023">
    <property type="entry name" value="MurJ"/>
    <property type="match status" value="1"/>
</dbReference>
<feature type="transmembrane region" description="Helical" evidence="8">
    <location>
        <begin position="396"/>
        <end position="420"/>
    </location>
</feature>
<keyword evidence="3 8" id="KW-0812">Transmembrane</keyword>
<feature type="transmembrane region" description="Helical" evidence="8">
    <location>
        <begin position="432"/>
        <end position="452"/>
    </location>
</feature>
<dbReference type="PANTHER" id="PTHR47019:SF1">
    <property type="entry name" value="LIPID II FLIPPASE MURJ"/>
    <property type="match status" value="1"/>
</dbReference>
<dbReference type="KEGG" id="wne:PIG85_04860"/>
<organism evidence="9 10">
    <name type="scientific">Winkia neuii subsp. anitrata</name>
    <dbReference type="NCBI Taxonomy" id="29318"/>
    <lineage>
        <taxon>Bacteria</taxon>
        <taxon>Bacillati</taxon>
        <taxon>Actinomycetota</taxon>
        <taxon>Actinomycetes</taxon>
        <taxon>Actinomycetales</taxon>
        <taxon>Actinomycetaceae</taxon>
        <taxon>Winkia</taxon>
    </lineage>
</organism>
<feature type="transmembrane region" description="Helical" evidence="8">
    <location>
        <begin position="137"/>
        <end position="158"/>
    </location>
</feature>
<evidence type="ECO:0000256" key="4">
    <source>
        <dbReference type="ARBA" id="ARBA00022960"/>
    </source>
</evidence>
<keyword evidence="7 8" id="KW-0472">Membrane</keyword>
<dbReference type="Proteomes" id="UP001211044">
    <property type="component" value="Chromosome"/>
</dbReference>
<evidence type="ECO:0000256" key="3">
    <source>
        <dbReference type="ARBA" id="ARBA00022692"/>
    </source>
</evidence>
<dbReference type="PRINTS" id="PR01806">
    <property type="entry name" value="VIRFACTRMVIN"/>
</dbReference>